<protein>
    <submittedName>
        <fullName evidence="2">Uncharacterized protein</fullName>
    </submittedName>
</protein>
<evidence type="ECO:0000313" key="3">
    <source>
        <dbReference type="Proteomes" id="UP000696573"/>
    </source>
</evidence>
<dbReference type="AlphaFoldDB" id="A0A9N9VWL7"/>
<reference evidence="2" key="1">
    <citation type="submission" date="2021-10" db="EMBL/GenBank/DDBJ databases">
        <authorList>
            <person name="Piombo E."/>
        </authorList>
    </citation>
    <scope>NUCLEOTIDE SEQUENCE</scope>
</reference>
<dbReference type="OrthoDB" id="5138438at2759"/>
<name>A0A9N9VWL7_9HYPO</name>
<feature type="non-terminal residue" evidence="2">
    <location>
        <position position="1"/>
    </location>
</feature>
<comment type="caution">
    <text evidence="2">The sequence shown here is derived from an EMBL/GenBank/DDBJ whole genome shotgun (WGS) entry which is preliminary data.</text>
</comment>
<proteinExistence type="predicted"/>
<organism evidence="2 3">
    <name type="scientific">Clonostachys rhizophaga</name>
    <dbReference type="NCBI Taxonomy" id="160324"/>
    <lineage>
        <taxon>Eukaryota</taxon>
        <taxon>Fungi</taxon>
        <taxon>Dikarya</taxon>
        <taxon>Ascomycota</taxon>
        <taxon>Pezizomycotina</taxon>
        <taxon>Sordariomycetes</taxon>
        <taxon>Hypocreomycetidae</taxon>
        <taxon>Hypocreales</taxon>
        <taxon>Bionectriaceae</taxon>
        <taxon>Clonostachys</taxon>
    </lineage>
</organism>
<evidence type="ECO:0000256" key="1">
    <source>
        <dbReference type="SAM" id="SignalP"/>
    </source>
</evidence>
<dbReference type="Proteomes" id="UP000696573">
    <property type="component" value="Unassembled WGS sequence"/>
</dbReference>
<keyword evidence="1" id="KW-0732">Signal</keyword>
<dbReference type="EMBL" id="CABFNQ020000754">
    <property type="protein sequence ID" value="CAH0035247.1"/>
    <property type="molecule type" value="Genomic_DNA"/>
</dbReference>
<gene>
    <name evidence="2" type="ORF">CRHIZ90672A_00015415</name>
</gene>
<evidence type="ECO:0000313" key="2">
    <source>
        <dbReference type="EMBL" id="CAH0035247.1"/>
    </source>
</evidence>
<sequence length="187" mass="21649">MPFSISLSSKSLLGFFTFLSLQGHARCALSIQTMAPRLFVSVEDSNPQTITAVPSFAPTVDERDDIKDEQIGAYFSRPGVDNYWDPPIPATWYRTTWPNNNTIVCDTYIETNFHNIVNLDKCHRKPSSYYTDFNRQPDCDIKNNIWIWAWVHVSCAVSNRIWNFSWLATNPPDVEPRWHLLNQCPFD</sequence>
<feature type="chain" id="PRO_5040416881" evidence="1">
    <location>
        <begin position="28"/>
        <end position="187"/>
    </location>
</feature>
<keyword evidence="3" id="KW-1185">Reference proteome</keyword>
<feature type="signal peptide" evidence="1">
    <location>
        <begin position="1"/>
        <end position="27"/>
    </location>
</feature>
<accession>A0A9N9VWL7</accession>